<feature type="DNA-binding region" description="Fork-head" evidence="4">
    <location>
        <begin position="36"/>
        <end position="130"/>
    </location>
</feature>
<dbReference type="InterPro" id="IPR051770">
    <property type="entry name" value="Forkhead_box_regulator"/>
</dbReference>
<dbReference type="Proteomes" id="UP001235939">
    <property type="component" value="Chromosome X"/>
</dbReference>
<evidence type="ECO:0000256" key="4">
    <source>
        <dbReference type="PROSITE-ProRule" id="PRU00089"/>
    </source>
</evidence>
<dbReference type="Pfam" id="PF00250">
    <property type="entry name" value="Forkhead"/>
    <property type="match status" value="1"/>
</dbReference>
<dbReference type="PRINTS" id="PR00053">
    <property type="entry name" value="FORKHEAD"/>
</dbReference>
<dbReference type="InterPro" id="IPR036390">
    <property type="entry name" value="WH_DNA-bd_sf"/>
</dbReference>
<keyword evidence="7" id="KW-1185">Reference proteome</keyword>
<evidence type="ECO:0000256" key="3">
    <source>
        <dbReference type="ARBA" id="ARBA00023242"/>
    </source>
</evidence>
<dbReference type="InterPro" id="IPR001766">
    <property type="entry name" value="Fork_head_dom"/>
</dbReference>
<evidence type="ECO:0000313" key="6">
    <source>
        <dbReference type="EMBL" id="UYV84318.1"/>
    </source>
</evidence>
<evidence type="ECO:0000259" key="5">
    <source>
        <dbReference type="PROSITE" id="PS50039"/>
    </source>
</evidence>
<dbReference type="PANTHER" id="PTHR46262">
    <property type="entry name" value="FORKHEAD BOX PROTEIN BINIOU"/>
    <property type="match status" value="1"/>
</dbReference>
<accession>A0ABY6LT36</accession>
<dbReference type="InterPro" id="IPR030456">
    <property type="entry name" value="TF_fork_head_CS_2"/>
</dbReference>
<dbReference type="Gene3D" id="1.10.10.1450">
    <property type="match status" value="1"/>
</dbReference>
<sequence length="247" mass="29320">MCDERRCVCCQAMPASRAKGNQRCSQKSKRGKRKEKPPETYITLILMAITESVNQRCTLNEIYMYLWQRFEFFRGTYIGWKNSIRHNLSINEIFVKVPKEHGQPPKGHYWTINHKKMHMFENRFSKRRTRVPRRKSAQSYLHHVPLKPQEACLQEADPATAYQVSFVSFVKENNQNMMHALTFYRIYKLEYIRTFSNFSMDCIEKQRVCIGFCFKLGKTASESFKILKKAFKEDAYHNRGHLNGLHD</sequence>
<dbReference type="EMBL" id="CP092886">
    <property type="protein sequence ID" value="UYV84318.1"/>
    <property type="molecule type" value="Genomic_DNA"/>
</dbReference>
<protein>
    <submittedName>
        <fullName evidence="6">FOXF1</fullName>
    </submittedName>
</protein>
<gene>
    <name evidence="6" type="ORF">LAZ67_X001836</name>
</gene>
<evidence type="ECO:0000256" key="2">
    <source>
        <dbReference type="ARBA" id="ARBA00023125"/>
    </source>
</evidence>
<dbReference type="PROSITE" id="PS50039">
    <property type="entry name" value="FORK_HEAD_3"/>
    <property type="match status" value="1"/>
</dbReference>
<dbReference type="InterPro" id="IPR036388">
    <property type="entry name" value="WH-like_DNA-bd_sf"/>
</dbReference>
<comment type="subcellular location">
    <subcellularLocation>
        <location evidence="1 4">Nucleus</location>
    </subcellularLocation>
</comment>
<evidence type="ECO:0000313" key="7">
    <source>
        <dbReference type="Proteomes" id="UP001235939"/>
    </source>
</evidence>
<organism evidence="6 7">
    <name type="scientific">Cordylochernes scorpioides</name>
    <dbReference type="NCBI Taxonomy" id="51811"/>
    <lineage>
        <taxon>Eukaryota</taxon>
        <taxon>Metazoa</taxon>
        <taxon>Ecdysozoa</taxon>
        <taxon>Arthropoda</taxon>
        <taxon>Chelicerata</taxon>
        <taxon>Arachnida</taxon>
        <taxon>Pseudoscorpiones</taxon>
        <taxon>Cheliferoidea</taxon>
        <taxon>Chernetidae</taxon>
        <taxon>Cordylochernes</taxon>
    </lineage>
</organism>
<name>A0ABY6LT36_9ARAC</name>
<dbReference type="Gene3D" id="1.10.10.10">
    <property type="entry name" value="Winged helix-like DNA-binding domain superfamily/Winged helix DNA-binding domain"/>
    <property type="match status" value="1"/>
</dbReference>
<reference evidence="6 7" key="1">
    <citation type="submission" date="2022-03" db="EMBL/GenBank/DDBJ databases">
        <title>A chromosomal length assembly of Cordylochernes scorpioides.</title>
        <authorList>
            <person name="Zeh D."/>
            <person name="Zeh J."/>
        </authorList>
    </citation>
    <scope>NUCLEOTIDE SEQUENCE [LARGE SCALE GENOMIC DNA]</scope>
    <source>
        <strain evidence="6">IN4F17</strain>
        <tissue evidence="6">Whole Body</tissue>
    </source>
</reference>
<dbReference type="SUPFAM" id="SSF46785">
    <property type="entry name" value="Winged helix' DNA-binding domain"/>
    <property type="match status" value="1"/>
</dbReference>
<keyword evidence="2 4" id="KW-0238">DNA-binding</keyword>
<dbReference type="PANTHER" id="PTHR46262:SF2">
    <property type="entry name" value="FORKHEAD BOX PROTEIN BINIOU"/>
    <property type="match status" value="1"/>
</dbReference>
<dbReference type="SMART" id="SM00339">
    <property type="entry name" value="FH"/>
    <property type="match status" value="1"/>
</dbReference>
<keyword evidence="3 4" id="KW-0539">Nucleus</keyword>
<evidence type="ECO:0000256" key="1">
    <source>
        <dbReference type="ARBA" id="ARBA00004123"/>
    </source>
</evidence>
<proteinExistence type="predicted"/>
<dbReference type="PROSITE" id="PS00658">
    <property type="entry name" value="FORK_HEAD_2"/>
    <property type="match status" value="1"/>
</dbReference>
<feature type="domain" description="Fork-head" evidence="5">
    <location>
        <begin position="36"/>
        <end position="130"/>
    </location>
</feature>